<evidence type="ECO:0000313" key="2">
    <source>
        <dbReference type="Proteomes" id="UP000001812"/>
    </source>
</evidence>
<accession>A0A0E1W0K4</accession>
<dbReference type="EMBL" id="CM000832">
    <property type="protein sequence ID" value="EET06673.1"/>
    <property type="molecule type" value="Genomic_DNA"/>
</dbReference>
<proteinExistence type="predicted"/>
<name>A0A0E1W0K4_BURPE</name>
<evidence type="ECO:0000313" key="1">
    <source>
        <dbReference type="EMBL" id="EET06673.1"/>
    </source>
</evidence>
<reference evidence="2" key="1">
    <citation type="submission" date="2007-08" db="EMBL/GenBank/DDBJ databases">
        <title>Annotation of Burkholderia pseudomallei 1710a.</title>
        <authorList>
            <person name="Harkins D.M."/>
            <person name="DeShazer D."/>
            <person name="Woods D.E."/>
            <person name="Brinkac L.M."/>
            <person name="Brown K.A."/>
            <person name="Hung G.C."/>
            <person name="Tuanyok A."/>
            <person name="Zhang B."/>
            <person name="Nierman W.C."/>
        </authorList>
    </citation>
    <scope>NUCLEOTIDE SEQUENCE [LARGE SCALE GENOMIC DNA]</scope>
    <source>
        <strain evidence="2">1710a</strain>
    </source>
</reference>
<dbReference type="Proteomes" id="UP000001812">
    <property type="component" value="Chromosome I"/>
</dbReference>
<sequence>MLPPSRKEPLLGRYSAEDRATLRRAPAAGTGANFEIVRNC</sequence>
<protein>
    <submittedName>
        <fullName evidence="1">Uncharacterized protein</fullName>
    </submittedName>
</protein>
<dbReference type="HOGENOM" id="CLU_3286186_0_0_4"/>
<reference evidence="1 2" key="2">
    <citation type="submission" date="2009-05" db="EMBL/GenBank/DDBJ databases">
        <authorList>
            <person name="Harkins D.M."/>
            <person name="DeShazer D."/>
            <person name="Woods D.E."/>
            <person name="Brinkac L.M."/>
            <person name="Brown K.A."/>
            <person name="Hung G.C."/>
            <person name="Tuanyok A."/>
            <person name="Zhang B."/>
            <person name="Nierman W.C."/>
        </authorList>
    </citation>
    <scope>NUCLEOTIDE SEQUENCE [LARGE SCALE GENOMIC DNA]</scope>
    <source>
        <strain evidence="1 2">1710a</strain>
    </source>
</reference>
<dbReference type="AlphaFoldDB" id="A0A0E1W0K4"/>
<gene>
    <name evidence="1" type="ORF">BURPS1710A_4040</name>
</gene>
<organism evidence="1 2">
    <name type="scientific">Burkholderia pseudomallei 1710a</name>
    <dbReference type="NCBI Taxonomy" id="320371"/>
    <lineage>
        <taxon>Bacteria</taxon>
        <taxon>Pseudomonadati</taxon>
        <taxon>Pseudomonadota</taxon>
        <taxon>Betaproteobacteria</taxon>
        <taxon>Burkholderiales</taxon>
        <taxon>Burkholderiaceae</taxon>
        <taxon>Burkholderia</taxon>
        <taxon>pseudomallei group</taxon>
    </lineage>
</organism>